<dbReference type="InterPro" id="IPR010982">
    <property type="entry name" value="Lambda_DNA-bd_dom_sf"/>
</dbReference>
<feature type="domain" description="HTH cro/C1-type" evidence="1">
    <location>
        <begin position="18"/>
        <end position="72"/>
    </location>
</feature>
<sequence>MPAKPNPTARQMRLGAELRRLREAAGVTNRQAAAFLDISPTQMSHIEAGRFGIGEERLRRLAEFYACAESELVEALVDMASGPVQGWWREYRTALPPKILDLAEAEHHSSYMLCFQAMHIPGLLQTPEHMRAASLFVQPELPEARREAHIAFRSRRQQVLDTGRPYTAVIHEAALRMRVGGPKVTRAQLEHVQAASERENVTVLVIPFASDFAGAGQSMLYIGGTVPQLDTAQVDTAHGVVFMDSSAQLHRYRTRFERISGTALDPVRSRDLVRTIAQEL</sequence>
<organism evidence="2 3">
    <name type="scientific">Streptomyces ipomoeae</name>
    <dbReference type="NCBI Taxonomy" id="103232"/>
    <lineage>
        <taxon>Bacteria</taxon>
        <taxon>Bacillati</taxon>
        <taxon>Actinomycetota</taxon>
        <taxon>Actinomycetes</taxon>
        <taxon>Kitasatosporales</taxon>
        <taxon>Streptomycetaceae</taxon>
        <taxon>Streptomyces</taxon>
    </lineage>
</organism>
<dbReference type="PROSITE" id="PS50943">
    <property type="entry name" value="HTH_CROC1"/>
    <property type="match status" value="1"/>
</dbReference>
<evidence type="ECO:0000259" key="1">
    <source>
        <dbReference type="PROSITE" id="PS50943"/>
    </source>
</evidence>
<dbReference type="CDD" id="cd00093">
    <property type="entry name" value="HTH_XRE"/>
    <property type="match status" value="1"/>
</dbReference>
<dbReference type="InterPro" id="IPR043917">
    <property type="entry name" value="DUF5753"/>
</dbReference>
<comment type="caution">
    <text evidence="2">The sequence shown here is derived from an EMBL/GenBank/DDBJ whole genome shotgun (WGS) entry which is preliminary data.</text>
</comment>
<gene>
    <name evidence="2" type="ORF">Sipo8835_37130</name>
</gene>
<dbReference type="GO" id="GO:0003677">
    <property type="term" value="F:DNA binding"/>
    <property type="evidence" value="ECO:0007669"/>
    <property type="project" value="InterPro"/>
</dbReference>
<dbReference type="EMBL" id="SPAZ01000287">
    <property type="protein sequence ID" value="TQE22009.1"/>
    <property type="molecule type" value="Genomic_DNA"/>
</dbReference>
<dbReference type="SMART" id="SM00530">
    <property type="entry name" value="HTH_XRE"/>
    <property type="match status" value="1"/>
</dbReference>
<name>A0AAE9AWP7_9ACTN</name>
<dbReference type="Proteomes" id="UP000318720">
    <property type="component" value="Unassembled WGS sequence"/>
</dbReference>
<dbReference type="SUPFAM" id="SSF47413">
    <property type="entry name" value="lambda repressor-like DNA-binding domains"/>
    <property type="match status" value="1"/>
</dbReference>
<proteinExistence type="predicted"/>
<dbReference type="InterPro" id="IPR001387">
    <property type="entry name" value="Cro/C1-type_HTH"/>
</dbReference>
<protein>
    <submittedName>
        <fullName evidence="2">XRE family transcriptional regulator</fullName>
    </submittedName>
</protein>
<dbReference type="Gene3D" id="1.10.260.40">
    <property type="entry name" value="lambda repressor-like DNA-binding domains"/>
    <property type="match status" value="1"/>
</dbReference>
<accession>A0AAE9AWP7</accession>
<dbReference type="Pfam" id="PF13560">
    <property type="entry name" value="HTH_31"/>
    <property type="match status" value="1"/>
</dbReference>
<evidence type="ECO:0000313" key="3">
    <source>
        <dbReference type="Proteomes" id="UP000318720"/>
    </source>
</evidence>
<reference evidence="2 3" key="1">
    <citation type="submission" date="2019-03" db="EMBL/GenBank/DDBJ databases">
        <title>Comparative genomic analyses of the sweetpotato soil rot pathogen, Streptomyces ipomoeae.</title>
        <authorList>
            <person name="Ruschel Soares N."/>
            <person name="Badger J.H."/>
            <person name="Huguet-Tapia J.C."/>
            <person name="Clark C.A."/>
            <person name="Pettis G.S."/>
        </authorList>
    </citation>
    <scope>NUCLEOTIDE SEQUENCE [LARGE SCALE GENOMIC DNA]</scope>
    <source>
        <strain evidence="2 3">88-35</strain>
    </source>
</reference>
<evidence type="ECO:0000313" key="2">
    <source>
        <dbReference type="EMBL" id="TQE22009.1"/>
    </source>
</evidence>
<dbReference type="AlphaFoldDB" id="A0AAE9AWP7"/>
<dbReference type="Pfam" id="PF19054">
    <property type="entry name" value="DUF5753"/>
    <property type="match status" value="1"/>
</dbReference>
<dbReference type="RefSeq" id="WP_141585371.1">
    <property type="nucleotide sequence ID" value="NZ_JARAVA010000801.1"/>
</dbReference>